<organism evidence="1 2">
    <name type="scientific">Catharanthus roseus</name>
    <name type="common">Madagascar periwinkle</name>
    <name type="synonym">Vinca rosea</name>
    <dbReference type="NCBI Taxonomy" id="4058"/>
    <lineage>
        <taxon>Eukaryota</taxon>
        <taxon>Viridiplantae</taxon>
        <taxon>Streptophyta</taxon>
        <taxon>Embryophyta</taxon>
        <taxon>Tracheophyta</taxon>
        <taxon>Spermatophyta</taxon>
        <taxon>Magnoliopsida</taxon>
        <taxon>eudicotyledons</taxon>
        <taxon>Gunneridae</taxon>
        <taxon>Pentapetalae</taxon>
        <taxon>asterids</taxon>
        <taxon>lamiids</taxon>
        <taxon>Gentianales</taxon>
        <taxon>Apocynaceae</taxon>
        <taxon>Rauvolfioideae</taxon>
        <taxon>Vinceae</taxon>
        <taxon>Catharanthinae</taxon>
        <taxon>Catharanthus</taxon>
    </lineage>
</organism>
<accession>A0ACC0A017</accession>
<dbReference type="Proteomes" id="UP001060085">
    <property type="component" value="Linkage Group LG07"/>
</dbReference>
<sequence length="605" mass="70168">MDPFEDYLQENDVFEGNEDPNTFEEFLEPEEYIDHGQLFTTDRIFNLKVELVDWANETALKVNTYLIINRYLKSRTSDRRPFVTLKICNVVAKIKKNKMQGRKTMEEVLCLRFWFINYIFSLIITFHLYFKIKVQYATIRSRRMTLTGKNFTVATAFMRNEQATTYRLATHRSKCVGKINRNGRISYGLKMKWQRRPNFLHYLFNKWFNPLAHKFCRVWTSEVLHFGVETTNRTESEHLVPKLWLSTCYCDLDTMFLNINSLIEGQIAEIKSSLEISKLKENYSTKNNPILKNISNNISHLALKKIWLEIKRAREIVDNPQNKCRDYLRKSHGLPCACKLVGEYAHVLSLQAEDIYIFWGKIEIGVEIPTVHERDMDSEMRDLTSMLEEISMGPISKVRKVCRLIKDVISSMLPDDPCAPLTTPSPPPETAVTKGRRKTNSIERDKSYREHVSIAHRKTGKSSGSGSRFGRDFGFGSSSSARGRGSSYVRVGVGEKDVAVDKGQSPSYLFIQIWIALLECYASDSFRNNSISYSYRCEMDARYLHCRSNGNIIEIYESVGGQNLIMNELQSGLGEHVQNIQQKILFMYIFLSHNRCIYSLFFSML</sequence>
<dbReference type="EMBL" id="CM044707">
    <property type="protein sequence ID" value="KAI5653519.1"/>
    <property type="molecule type" value="Genomic_DNA"/>
</dbReference>
<keyword evidence="2" id="KW-1185">Reference proteome</keyword>
<evidence type="ECO:0000313" key="2">
    <source>
        <dbReference type="Proteomes" id="UP001060085"/>
    </source>
</evidence>
<evidence type="ECO:0000313" key="1">
    <source>
        <dbReference type="EMBL" id="KAI5653519.1"/>
    </source>
</evidence>
<protein>
    <submittedName>
        <fullName evidence="1">Uncharacterized protein</fullName>
    </submittedName>
</protein>
<comment type="caution">
    <text evidence="1">The sequence shown here is derived from an EMBL/GenBank/DDBJ whole genome shotgun (WGS) entry which is preliminary data.</text>
</comment>
<reference evidence="2" key="1">
    <citation type="journal article" date="2023" name="Nat. Plants">
        <title>Single-cell RNA sequencing provides a high-resolution roadmap for understanding the multicellular compartmentation of specialized metabolism.</title>
        <authorList>
            <person name="Sun S."/>
            <person name="Shen X."/>
            <person name="Li Y."/>
            <person name="Li Y."/>
            <person name="Wang S."/>
            <person name="Li R."/>
            <person name="Zhang H."/>
            <person name="Shen G."/>
            <person name="Guo B."/>
            <person name="Wei J."/>
            <person name="Xu J."/>
            <person name="St-Pierre B."/>
            <person name="Chen S."/>
            <person name="Sun C."/>
        </authorList>
    </citation>
    <scope>NUCLEOTIDE SEQUENCE [LARGE SCALE GENOMIC DNA]</scope>
</reference>
<proteinExistence type="predicted"/>
<name>A0ACC0A017_CATRO</name>
<gene>
    <name evidence="1" type="ORF">M9H77_30706</name>
</gene>